<accession>A0A0N7L9L0</accession>
<keyword evidence="2" id="KW-1185">Reference proteome</keyword>
<proteinExistence type="predicted"/>
<dbReference type="AlphaFoldDB" id="A0A0N7L9L0"/>
<evidence type="ECO:0000313" key="1">
    <source>
        <dbReference type="EMBL" id="CEH14082.1"/>
    </source>
</evidence>
<name>A0A0N7L9L0_9BASI</name>
<organism evidence="1 2">
    <name type="scientific">Ceraceosorus bombacis</name>
    <dbReference type="NCBI Taxonomy" id="401625"/>
    <lineage>
        <taxon>Eukaryota</taxon>
        <taxon>Fungi</taxon>
        <taxon>Dikarya</taxon>
        <taxon>Basidiomycota</taxon>
        <taxon>Ustilaginomycotina</taxon>
        <taxon>Exobasidiomycetes</taxon>
        <taxon>Ceraceosorales</taxon>
        <taxon>Ceraceosoraceae</taxon>
        <taxon>Ceraceosorus</taxon>
    </lineage>
</organism>
<protein>
    <submittedName>
        <fullName evidence="1">Uncharacterized protein</fullName>
    </submittedName>
</protein>
<sequence>MTDRSQIYSRLATRNYKYTRYGILVIRLMTRTVIIGGNSSDYRRITAPPTPV</sequence>
<dbReference type="EMBL" id="CCYA01000240">
    <property type="protein sequence ID" value="CEH14082.1"/>
    <property type="molecule type" value="Genomic_DNA"/>
</dbReference>
<dbReference type="Proteomes" id="UP000054845">
    <property type="component" value="Unassembled WGS sequence"/>
</dbReference>
<reference evidence="1 2" key="1">
    <citation type="submission" date="2014-09" db="EMBL/GenBank/DDBJ databases">
        <authorList>
            <person name="Magalhaes I.L.F."/>
            <person name="Oliveira U."/>
            <person name="Santos F.R."/>
            <person name="Vidigal T.H.D.A."/>
            <person name="Brescovit A.D."/>
            <person name="Santos A.J."/>
        </authorList>
    </citation>
    <scope>NUCLEOTIDE SEQUENCE [LARGE SCALE GENOMIC DNA]</scope>
</reference>
<evidence type="ECO:0000313" key="2">
    <source>
        <dbReference type="Proteomes" id="UP000054845"/>
    </source>
</evidence>